<feature type="coiled-coil region" evidence="6">
    <location>
        <begin position="4"/>
        <end position="59"/>
    </location>
</feature>
<sequence>MTDKNKIFEELNQLENALTTTLEQVSAIKKELESSLTENVTLRMEIEKLRDRLSELEHKEPTKSQPNSNLITIYDDGFHICTNFYGQRRELDEPCAFCTELLYR</sequence>
<evidence type="ECO:0000256" key="4">
    <source>
        <dbReference type="ARBA" id="ARBA00022833"/>
    </source>
</evidence>
<dbReference type="EMBL" id="JBHSGD010000004">
    <property type="protein sequence ID" value="MFC4651919.1"/>
    <property type="molecule type" value="Genomic_DNA"/>
</dbReference>
<dbReference type="Pfam" id="PF06156">
    <property type="entry name" value="YabA"/>
    <property type="match status" value="1"/>
</dbReference>
<dbReference type="InterPro" id="IPR010377">
    <property type="entry name" value="YabA"/>
</dbReference>
<keyword evidence="2" id="KW-0235">DNA replication</keyword>
<keyword evidence="5" id="KW-0236">DNA replication inhibitor</keyword>
<dbReference type="RefSeq" id="WP_213533752.1">
    <property type="nucleotide sequence ID" value="NZ_BOVQ01000002.1"/>
</dbReference>
<reference evidence="8" key="1">
    <citation type="journal article" date="2019" name="Int. J. Syst. Evol. Microbiol.">
        <title>The Global Catalogue of Microorganisms (GCM) 10K type strain sequencing project: providing services to taxonomists for standard genome sequencing and annotation.</title>
        <authorList>
            <consortium name="The Broad Institute Genomics Platform"/>
            <consortium name="The Broad Institute Genome Sequencing Center for Infectious Disease"/>
            <person name="Wu L."/>
            <person name="Ma J."/>
        </authorList>
    </citation>
    <scope>NUCLEOTIDE SEQUENCE [LARGE SCALE GENOMIC DNA]</scope>
    <source>
        <strain evidence="8">CCUG 63287</strain>
    </source>
</reference>
<keyword evidence="3" id="KW-0479">Metal-binding</keyword>
<accession>A0ABV9JEY8</accession>
<keyword evidence="4" id="KW-0862">Zinc</keyword>
<evidence type="ECO:0000256" key="1">
    <source>
        <dbReference type="ARBA" id="ARBA00022490"/>
    </source>
</evidence>
<evidence type="ECO:0000256" key="2">
    <source>
        <dbReference type="ARBA" id="ARBA00022705"/>
    </source>
</evidence>
<proteinExistence type="predicted"/>
<keyword evidence="6" id="KW-0175">Coiled coil</keyword>
<gene>
    <name evidence="7" type="ORF">ACFO26_03275</name>
</gene>
<name>A0ABV9JEY8_9LACT</name>
<evidence type="ECO:0000313" key="7">
    <source>
        <dbReference type="EMBL" id="MFC4651919.1"/>
    </source>
</evidence>
<dbReference type="Proteomes" id="UP001595987">
    <property type="component" value="Unassembled WGS sequence"/>
</dbReference>
<evidence type="ECO:0000256" key="3">
    <source>
        <dbReference type="ARBA" id="ARBA00022723"/>
    </source>
</evidence>
<protein>
    <submittedName>
        <fullName evidence="7">DNA replication initiation control protein YabA</fullName>
    </submittedName>
</protein>
<keyword evidence="8" id="KW-1185">Reference proteome</keyword>
<evidence type="ECO:0000256" key="6">
    <source>
        <dbReference type="SAM" id="Coils"/>
    </source>
</evidence>
<comment type="caution">
    <text evidence="7">The sequence shown here is derived from an EMBL/GenBank/DDBJ whole genome shotgun (WGS) entry which is preliminary data.</text>
</comment>
<keyword evidence="1" id="KW-0963">Cytoplasm</keyword>
<evidence type="ECO:0000313" key="8">
    <source>
        <dbReference type="Proteomes" id="UP001595987"/>
    </source>
</evidence>
<dbReference type="PIRSF" id="PIRSF021439">
    <property type="entry name" value="DUF972"/>
    <property type="match status" value="1"/>
</dbReference>
<organism evidence="7 8">
    <name type="scientific">Lactococcus nasutitermitis</name>
    <dbReference type="NCBI Taxonomy" id="1652957"/>
    <lineage>
        <taxon>Bacteria</taxon>
        <taxon>Bacillati</taxon>
        <taxon>Bacillota</taxon>
        <taxon>Bacilli</taxon>
        <taxon>Lactobacillales</taxon>
        <taxon>Streptococcaceae</taxon>
        <taxon>Lactococcus</taxon>
    </lineage>
</organism>
<evidence type="ECO:0000256" key="5">
    <source>
        <dbReference type="ARBA" id="ARBA00022880"/>
    </source>
</evidence>